<keyword evidence="2" id="KW-0732">Signal</keyword>
<evidence type="ECO:0000256" key="2">
    <source>
        <dbReference type="SAM" id="SignalP"/>
    </source>
</evidence>
<proteinExistence type="predicted"/>
<protein>
    <submittedName>
        <fullName evidence="3">Uncharacterized protein</fullName>
    </submittedName>
</protein>
<dbReference type="OrthoDB" id="9834064at2"/>
<dbReference type="PRINTS" id="PR01217">
    <property type="entry name" value="PRICHEXTENSN"/>
</dbReference>
<feature type="signal peptide" evidence="2">
    <location>
        <begin position="1"/>
        <end position="25"/>
    </location>
</feature>
<dbReference type="AlphaFoldDB" id="A0A5J6MSC8"/>
<evidence type="ECO:0000256" key="1">
    <source>
        <dbReference type="SAM" id="MobiDB-lite"/>
    </source>
</evidence>
<gene>
    <name evidence="3" type="ORF">FRZ44_42720</name>
</gene>
<dbReference type="Proteomes" id="UP000326202">
    <property type="component" value="Chromosome"/>
</dbReference>
<feature type="compositionally biased region" description="Pro residues" evidence="1">
    <location>
        <begin position="198"/>
        <end position="208"/>
    </location>
</feature>
<dbReference type="RefSeq" id="WP_151179065.1">
    <property type="nucleotide sequence ID" value="NZ_CP042906.1"/>
</dbReference>
<evidence type="ECO:0000313" key="4">
    <source>
        <dbReference type="Proteomes" id="UP000326202"/>
    </source>
</evidence>
<accession>A0A5J6MSC8</accession>
<organism evidence="3 4">
    <name type="scientific">Hypericibacter terrae</name>
    <dbReference type="NCBI Taxonomy" id="2602015"/>
    <lineage>
        <taxon>Bacteria</taxon>
        <taxon>Pseudomonadati</taxon>
        <taxon>Pseudomonadota</taxon>
        <taxon>Alphaproteobacteria</taxon>
        <taxon>Rhodospirillales</taxon>
        <taxon>Dongiaceae</taxon>
        <taxon>Hypericibacter</taxon>
    </lineage>
</organism>
<keyword evidence="4" id="KW-1185">Reference proteome</keyword>
<reference evidence="3 4" key="1">
    <citation type="submission" date="2019-08" db="EMBL/GenBank/DDBJ databases">
        <title>Hyperibacter terrae gen. nov., sp. nov. and Hyperibacter viscosus sp. nov., two new members in the family Rhodospirillaceae isolated from the rhizosphere of Hypericum perforatum.</title>
        <authorList>
            <person name="Noviana Z."/>
        </authorList>
    </citation>
    <scope>NUCLEOTIDE SEQUENCE [LARGE SCALE GENOMIC DNA]</scope>
    <source>
        <strain evidence="3 4">R5913</strain>
    </source>
</reference>
<sequence length="282" mass="30486">MKFRRAFWLIGALALSPGGVSPAEADSECPYLTRPLVEIENGVTRINQWEHGTLLCYRGRMLRCEVGVWYDYGDCPQGLDWQARDALTQEQNAHPEGVTTPAPAAPAEVSLPAPPTMSQPLSTLTPATPAQPPPAPAAPAETSLPAAPTTSQPLPEMTSPTPAEPSPSPALAPDPAEPVTTALPLAPMIVTPPYDEAPAPPSTAPAAPPESVIDRTPIDCSDMERLTFERLYNKSFVESQQCQSACTNDACRQECEYQHENVRAPKLRERFHADACHATWYP</sequence>
<feature type="region of interest" description="Disordered" evidence="1">
    <location>
        <begin position="91"/>
        <end position="216"/>
    </location>
</feature>
<dbReference type="KEGG" id="htq:FRZ44_42720"/>
<feature type="chain" id="PRO_5023866937" evidence="2">
    <location>
        <begin position="26"/>
        <end position="282"/>
    </location>
</feature>
<dbReference type="EMBL" id="CP042906">
    <property type="protein sequence ID" value="QEX18960.1"/>
    <property type="molecule type" value="Genomic_DNA"/>
</dbReference>
<name>A0A5J6MSC8_9PROT</name>
<feature type="compositionally biased region" description="Pro residues" evidence="1">
    <location>
        <begin position="162"/>
        <end position="176"/>
    </location>
</feature>
<evidence type="ECO:0000313" key="3">
    <source>
        <dbReference type="EMBL" id="QEX18960.1"/>
    </source>
</evidence>
<feature type="compositionally biased region" description="Low complexity" evidence="1">
    <location>
        <begin position="138"/>
        <end position="161"/>
    </location>
</feature>